<name>A0A4Q7E565_9CYAN</name>
<dbReference type="Proteomes" id="UP000292459">
    <property type="component" value="Unassembled WGS sequence"/>
</dbReference>
<protein>
    <submittedName>
        <fullName evidence="1">Uncharacterized protein</fullName>
    </submittedName>
</protein>
<keyword evidence="2" id="KW-1185">Reference proteome</keyword>
<reference evidence="1 2" key="1">
    <citation type="submission" date="2018-11" db="EMBL/GenBank/DDBJ databases">
        <title>Whole genome sequencing of an environmental sample.</title>
        <authorList>
            <person name="Sarangi A.N."/>
            <person name="Singh D."/>
            <person name="Tripathy S."/>
        </authorList>
    </citation>
    <scope>NUCLEOTIDE SEQUENCE [LARGE SCALE GENOMIC DNA]</scope>
    <source>
        <strain evidence="1 2">Lakshadweep</strain>
    </source>
</reference>
<dbReference type="EMBL" id="QVFV01000004">
    <property type="protein sequence ID" value="RZM77179.1"/>
    <property type="molecule type" value="Genomic_DNA"/>
</dbReference>
<evidence type="ECO:0000313" key="2">
    <source>
        <dbReference type="Proteomes" id="UP000292459"/>
    </source>
</evidence>
<sequence length="80" mass="9048">MIPPAATFQINVVDGFRLGCLQVPLAQVADWLNFLVTPHYRVDIISSEQVGDRLHIHFEASEGLYAYLENRLMDTLEFAA</sequence>
<dbReference type="RefSeq" id="WP_130199481.1">
    <property type="nucleotide sequence ID" value="NZ_QVFV01000004.1"/>
</dbReference>
<gene>
    <name evidence="1" type="ORF">DYY88_16145</name>
</gene>
<dbReference type="AlphaFoldDB" id="A0A4Q7E565"/>
<organism evidence="1 2">
    <name type="scientific">Leptolyngbya iicbica LK</name>
    <dbReference type="NCBI Taxonomy" id="2294035"/>
    <lineage>
        <taxon>Bacteria</taxon>
        <taxon>Bacillati</taxon>
        <taxon>Cyanobacteriota</taxon>
        <taxon>Cyanophyceae</taxon>
        <taxon>Leptolyngbyales</taxon>
        <taxon>Leptolyngbyaceae</taxon>
        <taxon>Leptolyngbya group</taxon>
        <taxon>Leptolyngbya</taxon>
        <taxon>Leptolyngbya iicbica</taxon>
    </lineage>
</organism>
<accession>A0A4Q7E565</accession>
<proteinExistence type="predicted"/>
<evidence type="ECO:0000313" key="1">
    <source>
        <dbReference type="EMBL" id="RZM77179.1"/>
    </source>
</evidence>
<dbReference type="OrthoDB" id="9960844at2"/>
<comment type="caution">
    <text evidence="1">The sequence shown here is derived from an EMBL/GenBank/DDBJ whole genome shotgun (WGS) entry which is preliminary data.</text>
</comment>